<dbReference type="GO" id="GO:0003677">
    <property type="term" value="F:DNA binding"/>
    <property type="evidence" value="ECO:0007669"/>
    <property type="project" value="InterPro"/>
</dbReference>
<keyword evidence="5" id="KW-0539">Nucleus</keyword>
<dbReference type="PANTHER" id="PTHR45997:SF2">
    <property type="entry name" value="ATP DEPENDENT DNA LIGASE DOMAIN PROTEIN (AFU_ORTHOLOGUE AFUA_5G02430)"/>
    <property type="match status" value="1"/>
</dbReference>
<dbReference type="InterPro" id="IPR012310">
    <property type="entry name" value="DNA_ligase_ATP-dep_cent"/>
</dbReference>
<name>A0A9P4HT47_9PEZI</name>
<keyword evidence="2" id="KW-0436">Ligase</keyword>
<dbReference type="GO" id="GO:0003910">
    <property type="term" value="F:DNA ligase (ATP) activity"/>
    <property type="evidence" value="ECO:0007669"/>
    <property type="project" value="InterPro"/>
</dbReference>
<evidence type="ECO:0000259" key="7">
    <source>
        <dbReference type="PROSITE" id="PS50160"/>
    </source>
</evidence>
<keyword evidence="4" id="KW-0067">ATP-binding</keyword>
<dbReference type="InterPro" id="IPR012308">
    <property type="entry name" value="DNA_ligase_ATP-dep_N"/>
</dbReference>
<evidence type="ECO:0000256" key="5">
    <source>
        <dbReference type="ARBA" id="ARBA00023242"/>
    </source>
</evidence>
<dbReference type="GO" id="GO:0032807">
    <property type="term" value="C:DNA ligase IV complex"/>
    <property type="evidence" value="ECO:0007669"/>
    <property type="project" value="TreeGrafter"/>
</dbReference>
<organism evidence="8 9">
    <name type="scientific">Saccharata proteae CBS 121410</name>
    <dbReference type="NCBI Taxonomy" id="1314787"/>
    <lineage>
        <taxon>Eukaryota</taxon>
        <taxon>Fungi</taxon>
        <taxon>Dikarya</taxon>
        <taxon>Ascomycota</taxon>
        <taxon>Pezizomycotina</taxon>
        <taxon>Dothideomycetes</taxon>
        <taxon>Dothideomycetes incertae sedis</taxon>
        <taxon>Botryosphaeriales</taxon>
        <taxon>Saccharataceae</taxon>
        <taxon>Saccharata</taxon>
    </lineage>
</organism>
<evidence type="ECO:0000256" key="4">
    <source>
        <dbReference type="ARBA" id="ARBA00022840"/>
    </source>
</evidence>
<dbReference type="InterPro" id="IPR036599">
    <property type="entry name" value="DNA_ligase_N_sf"/>
</dbReference>
<dbReference type="SUPFAM" id="SSF56091">
    <property type="entry name" value="DNA ligase/mRNA capping enzyme, catalytic domain"/>
    <property type="match status" value="1"/>
</dbReference>
<dbReference type="Gene3D" id="2.40.50.140">
    <property type="entry name" value="Nucleic acid-binding proteins"/>
    <property type="match status" value="1"/>
</dbReference>
<dbReference type="InterPro" id="IPR029710">
    <property type="entry name" value="LIG4"/>
</dbReference>
<comment type="similarity">
    <text evidence="1">Belongs to the ATP-dependent DNA ligase family.</text>
</comment>
<dbReference type="EMBL" id="ML978720">
    <property type="protein sequence ID" value="KAF2087505.1"/>
    <property type="molecule type" value="Genomic_DNA"/>
</dbReference>
<reference evidence="8" key="1">
    <citation type="journal article" date="2020" name="Stud. Mycol.">
        <title>101 Dothideomycetes genomes: a test case for predicting lifestyles and emergence of pathogens.</title>
        <authorList>
            <person name="Haridas S."/>
            <person name="Albert R."/>
            <person name="Binder M."/>
            <person name="Bloem J."/>
            <person name="Labutti K."/>
            <person name="Salamov A."/>
            <person name="Andreopoulos B."/>
            <person name="Baker S."/>
            <person name="Barry K."/>
            <person name="Bills G."/>
            <person name="Bluhm B."/>
            <person name="Cannon C."/>
            <person name="Castanera R."/>
            <person name="Culley D."/>
            <person name="Daum C."/>
            <person name="Ezra D."/>
            <person name="Gonzalez J."/>
            <person name="Henrissat B."/>
            <person name="Kuo A."/>
            <person name="Liang C."/>
            <person name="Lipzen A."/>
            <person name="Lutzoni F."/>
            <person name="Magnuson J."/>
            <person name="Mondo S."/>
            <person name="Nolan M."/>
            <person name="Ohm R."/>
            <person name="Pangilinan J."/>
            <person name="Park H.-J."/>
            <person name="Ramirez L."/>
            <person name="Alfaro M."/>
            <person name="Sun H."/>
            <person name="Tritt A."/>
            <person name="Yoshinaga Y."/>
            <person name="Zwiers L.-H."/>
            <person name="Turgeon B."/>
            <person name="Goodwin S."/>
            <person name="Spatafora J."/>
            <person name="Crous P."/>
            <person name="Grigoriev I."/>
        </authorList>
    </citation>
    <scope>NUCLEOTIDE SEQUENCE</scope>
    <source>
        <strain evidence="8">CBS 121410</strain>
    </source>
</reference>
<evidence type="ECO:0000256" key="2">
    <source>
        <dbReference type="ARBA" id="ARBA00022598"/>
    </source>
</evidence>
<sequence>MPFKFSSICDLLESLERIELRDPPLLRDRKALEKQKVVLDWFRQHRKAIDAPDCNGVAILSTLFPERRTDRVYGIQALRLQRLAARCLRLTVQKAKELERWKTAGNGDLGACIERVQKDYDGSPLPGPSPLYVEDVDSALANLASKVRFSSPEARRTVSAAEPLEILGPIYLKTHSREAKWLTRLILKDFGRVVLDEYLILREFHFMLPPLLNFQNNLSAAIAYLKGPLHRYHSKPDPQSQRLFLEEASLLINPQIGVKIGKPTWYKARSMDNCLKMVGRSTWTIERKYDGEYCEIHVDLTKGKDCIRIFSKVGKDATADRHGLIDTIKECLLIGRPECRIKKQCILLGEMVVYSDLEGKVLEFHKIRKHVSRSGSFLGTMKDSQKHAHEHLMIEFFDVLLHDDEIVMAKPVTERRNKLSLLFTKIPGRAMSTEWKIVDFSNSRKALATLKYQFAAALAFRCEGLILKPNLPYFSLAGEENGTWCKGFIKLKKDYMTDMGGERDVADFAIIGASYEAKQAQKCDLKFFKWTNYYLGCLTNKEDLRFSDKPVFKVVGIIKQEQCIPRSELKYLNEHGQFRHVAYDSETPIETFRIQLGSNPPPAVVFTKPFVAEILGSAYDKPPNENFFMLRHPRILKVHTDRTWQDCITMDGLREMADEARNIPEENITDEIKNNINIEHAARNAIRRPLAEISPPKKTRNVAADQHNQPVTVSPNRLSSISSNIFNKPFNSENVKPPANTAPPKASTKVHEPDLANLQQKSPSPYSKRERSVDDFDIGFDSPRKTRRSVLGLRDLSGAPGR</sequence>
<dbReference type="GO" id="GO:0006297">
    <property type="term" value="P:nucleotide-excision repair, DNA gap filling"/>
    <property type="evidence" value="ECO:0007669"/>
    <property type="project" value="TreeGrafter"/>
</dbReference>
<feature type="compositionally biased region" description="Polar residues" evidence="6">
    <location>
        <begin position="706"/>
        <end position="734"/>
    </location>
</feature>
<evidence type="ECO:0000313" key="8">
    <source>
        <dbReference type="EMBL" id="KAF2087505.1"/>
    </source>
</evidence>
<dbReference type="Pfam" id="PF04675">
    <property type="entry name" value="DNA_ligase_A_N"/>
    <property type="match status" value="1"/>
</dbReference>
<evidence type="ECO:0000313" key="9">
    <source>
        <dbReference type="Proteomes" id="UP000799776"/>
    </source>
</evidence>
<feature type="region of interest" description="Disordered" evidence="6">
    <location>
        <begin position="697"/>
        <end position="802"/>
    </location>
</feature>
<evidence type="ECO:0000256" key="1">
    <source>
        <dbReference type="ARBA" id="ARBA00007572"/>
    </source>
</evidence>
<evidence type="ECO:0000256" key="6">
    <source>
        <dbReference type="SAM" id="MobiDB-lite"/>
    </source>
</evidence>
<dbReference type="PROSITE" id="PS50160">
    <property type="entry name" value="DNA_LIGASE_A3"/>
    <property type="match status" value="1"/>
</dbReference>
<proteinExistence type="inferred from homology"/>
<dbReference type="Gene3D" id="3.30.470.30">
    <property type="entry name" value="DNA ligase/mRNA capping enzyme"/>
    <property type="match status" value="1"/>
</dbReference>
<dbReference type="GO" id="GO:0006303">
    <property type="term" value="P:double-strand break repair via nonhomologous end joining"/>
    <property type="evidence" value="ECO:0007669"/>
    <property type="project" value="TreeGrafter"/>
</dbReference>
<feature type="domain" description="ATP-dependent DNA ligase family profile" evidence="7">
    <location>
        <begin position="397"/>
        <end position="539"/>
    </location>
</feature>
<dbReference type="AlphaFoldDB" id="A0A9P4HT47"/>
<comment type="caution">
    <text evidence="8">The sequence shown here is derived from an EMBL/GenBank/DDBJ whole genome shotgun (WGS) entry which is preliminary data.</text>
</comment>
<dbReference type="Pfam" id="PF01068">
    <property type="entry name" value="DNA_ligase_A_M"/>
    <property type="match status" value="1"/>
</dbReference>
<dbReference type="InterPro" id="IPR012340">
    <property type="entry name" value="NA-bd_OB-fold"/>
</dbReference>
<dbReference type="Proteomes" id="UP000799776">
    <property type="component" value="Unassembled WGS sequence"/>
</dbReference>
<evidence type="ECO:0000256" key="3">
    <source>
        <dbReference type="ARBA" id="ARBA00022741"/>
    </source>
</evidence>
<dbReference type="GO" id="GO:0006310">
    <property type="term" value="P:DNA recombination"/>
    <property type="evidence" value="ECO:0007669"/>
    <property type="project" value="InterPro"/>
</dbReference>
<dbReference type="GO" id="GO:0005524">
    <property type="term" value="F:ATP binding"/>
    <property type="evidence" value="ECO:0007669"/>
    <property type="project" value="UniProtKB-KW"/>
</dbReference>
<keyword evidence="9" id="KW-1185">Reference proteome</keyword>
<accession>A0A9P4HT47</accession>
<protein>
    <recommendedName>
        <fullName evidence="7">ATP-dependent DNA ligase family profile domain-containing protein</fullName>
    </recommendedName>
</protein>
<keyword evidence="3" id="KW-0547">Nucleotide-binding</keyword>
<gene>
    <name evidence="8" type="ORF">K490DRAFT_73867</name>
</gene>
<dbReference type="Gene3D" id="1.10.3260.10">
    <property type="entry name" value="DNA ligase, ATP-dependent, N-terminal domain"/>
    <property type="match status" value="1"/>
</dbReference>
<dbReference type="OrthoDB" id="2160351at2759"/>
<dbReference type="PANTHER" id="PTHR45997">
    <property type="entry name" value="DNA LIGASE 4"/>
    <property type="match status" value="1"/>
</dbReference>